<accession>A0AAW1SEN6</accession>
<protein>
    <submittedName>
        <fullName evidence="1">Uncharacterized protein</fullName>
    </submittedName>
</protein>
<comment type="caution">
    <text evidence="1">The sequence shown here is derived from an EMBL/GenBank/DDBJ whole genome shotgun (WGS) entry which is preliminary data.</text>
</comment>
<keyword evidence="2" id="KW-1185">Reference proteome</keyword>
<dbReference type="EMBL" id="JALJOS010000001">
    <property type="protein sequence ID" value="KAK9844718.1"/>
    <property type="molecule type" value="Genomic_DNA"/>
</dbReference>
<reference evidence="1 2" key="1">
    <citation type="journal article" date="2024" name="Nat. Commun.">
        <title>Phylogenomics reveals the evolutionary origins of lichenization in chlorophyte algae.</title>
        <authorList>
            <person name="Puginier C."/>
            <person name="Libourel C."/>
            <person name="Otte J."/>
            <person name="Skaloud P."/>
            <person name="Haon M."/>
            <person name="Grisel S."/>
            <person name="Petersen M."/>
            <person name="Berrin J.G."/>
            <person name="Delaux P.M."/>
            <person name="Dal Grande F."/>
            <person name="Keller J."/>
        </authorList>
    </citation>
    <scope>NUCLEOTIDE SEQUENCE [LARGE SCALE GENOMIC DNA]</scope>
    <source>
        <strain evidence="1 2">SAG 2145</strain>
    </source>
</reference>
<name>A0AAW1SEN6_9CHLO</name>
<evidence type="ECO:0000313" key="2">
    <source>
        <dbReference type="Proteomes" id="UP001438707"/>
    </source>
</evidence>
<dbReference type="Proteomes" id="UP001438707">
    <property type="component" value="Unassembled WGS sequence"/>
</dbReference>
<proteinExistence type="predicted"/>
<dbReference type="AlphaFoldDB" id="A0AAW1SEN6"/>
<evidence type="ECO:0000313" key="1">
    <source>
        <dbReference type="EMBL" id="KAK9844718.1"/>
    </source>
</evidence>
<sequence>MVMTQLHIEPPSDFTPTILVVHKDGRRRIENDCEVYEELHQRFSAEADVEYYDAGHISNETLKMKVERMARTSVLVTPPDGLAQQVIFLPAGATAIMPNVLLDNLDSAPLDIPDYAHLEYVHVQRLPVTQKDYAQTTDRPQCENTGTPGLHSKLNHCNVRLENLEPLVELVKQALHAWRIDHEG</sequence>
<gene>
    <name evidence="1" type="ORF">WJX74_005893</name>
</gene>
<organism evidence="1 2">
    <name type="scientific">Apatococcus lobatus</name>
    <dbReference type="NCBI Taxonomy" id="904363"/>
    <lineage>
        <taxon>Eukaryota</taxon>
        <taxon>Viridiplantae</taxon>
        <taxon>Chlorophyta</taxon>
        <taxon>core chlorophytes</taxon>
        <taxon>Trebouxiophyceae</taxon>
        <taxon>Chlorellales</taxon>
        <taxon>Chlorellaceae</taxon>
        <taxon>Apatococcus</taxon>
    </lineage>
</organism>